<dbReference type="CDD" id="cd07729">
    <property type="entry name" value="AHL_lactonase_MBL-fold"/>
    <property type="match status" value="1"/>
</dbReference>
<dbReference type="InterPro" id="IPR001279">
    <property type="entry name" value="Metallo-B-lactamas"/>
</dbReference>
<sequence length="280" mass="31470">MSFQPTTLPNGAKLWLLDLGYVNLDAGMVLAGANMFPADSPPQLHERRDLIMIAALVHHPDVGLILFDTGSCEDALGNWGEEALRYGPRAWDKEKNGLPETIKRTGAGDIKDVKAVVLSHLHIDHAGGLEHFFGTDVEIWCHEEELKHAFWTYATGLERGGYGKHYLTLDQLNWKTFSGKVFQPYQGITLHHTPGHTVGSIVMELEMEKSGCVVITGDAFHVKENWEKGIHPGGLTTQLYDWHKSREFLRALIQRKHGRVVLGHEPAYFKALKQSPEYEE</sequence>
<dbReference type="Gene3D" id="3.60.15.10">
    <property type="entry name" value="Ribonuclease Z/Hydroxyacylglutathione hydrolase-like"/>
    <property type="match status" value="1"/>
</dbReference>
<dbReference type="OrthoDB" id="10250730at2759"/>
<evidence type="ECO:0000256" key="5">
    <source>
        <dbReference type="ARBA" id="ARBA00022833"/>
    </source>
</evidence>
<organism evidence="7 8">
    <name type="scientific">Corynespora cassiicola Philippines</name>
    <dbReference type="NCBI Taxonomy" id="1448308"/>
    <lineage>
        <taxon>Eukaryota</taxon>
        <taxon>Fungi</taxon>
        <taxon>Dikarya</taxon>
        <taxon>Ascomycota</taxon>
        <taxon>Pezizomycotina</taxon>
        <taxon>Dothideomycetes</taxon>
        <taxon>Pleosporomycetidae</taxon>
        <taxon>Pleosporales</taxon>
        <taxon>Corynesporascaceae</taxon>
        <taxon>Corynespora</taxon>
    </lineage>
</organism>
<protein>
    <submittedName>
        <fullName evidence="7">Metallo-beta-lactamase superfamily protein</fullName>
    </submittedName>
</protein>
<proteinExistence type="inferred from homology"/>
<evidence type="ECO:0000313" key="7">
    <source>
        <dbReference type="EMBL" id="PSN59382.1"/>
    </source>
</evidence>
<keyword evidence="3" id="KW-0479">Metal-binding</keyword>
<dbReference type="Pfam" id="PF00753">
    <property type="entry name" value="Lactamase_B"/>
    <property type="match status" value="1"/>
</dbReference>
<gene>
    <name evidence="7" type="ORF">BS50DRAFT_537373</name>
</gene>
<evidence type="ECO:0000256" key="2">
    <source>
        <dbReference type="ARBA" id="ARBA00007749"/>
    </source>
</evidence>
<dbReference type="GO" id="GO:0016787">
    <property type="term" value="F:hydrolase activity"/>
    <property type="evidence" value="ECO:0007669"/>
    <property type="project" value="UniProtKB-KW"/>
</dbReference>
<keyword evidence="8" id="KW-1185">Reference proteome</keyword>
<keyword evidence="5" id="KW-0862">Zinc</keyword>
<evidence type="ECO:0000256" key="3">
    <source>
        <dbReference type="ARBA" id="ARBA00022723"/>
    </source>
</evidence>
<dbReference type="PANTHER" id="PTHR42978:SF2">
    <property type="entry name" value="102 KBASES UNSTABLE REGION: FROM 1 TO 119443"/>
    <property type="match status" value="1"/>
</dbReference>
<evidence type="ECO:0000256" key="1">
    <source>
        <dbReference type="ARBA" id="ARBA00001947"/>
    </source>
</evidence>
<accession>A0A2T2N1S5</accession>
<comment type="similarity">
    <text evidence="2">Belongs to the metallo-beta-lactamase superfamily.</text>
</comment>
<reference evidence="7 8" key="1">
    <citation type="journal article" date="2018" name="Front. Microbiol.">
        <title>Genome-Wide Analysis of Corynespora cassiicola Leaf Fall Disease Putative Effectors.</title>
        <authorList>
            <person name="Lopez D."/>
            <person name="Ribeiro S."/>
            <person name="Label P."/>
            <person name="Fumanal B."/>
            <person name="Venisse J.S."/>
            <person name="Kohler A."/>
            <person name="de Oliveira R.R."/>
            <person name="Labutti K."/>
            <person name="Lipzen A."/>
            <person name="Lail K."/>
            <person name="Bauer D."/>
            <person name="Ohm R.A."/>
            <person name="Barry K.W."/>
            <person name="Spatafora J."/>
            <person name="Grigoriev I.V."/>
            <person name="Martin F.M."/>
            <person name="Pujade-Renaud V."/>
        </authorList>
    </citation>
    <scope>NUCLEOTIDE SEQUENCE [LARGE SCALE GENOMIC DNA]</scope>
    <source>
        <strain evidence="7 8">Philippines</strain>
    </source>
</reference>
<comment type="cofactor">
    <cofactor evidence="1">
        <name>Zn(2+)</name>
        <dbReference type="ChEBI" id="CHEBI:29105"/>
    </cofactor>
</comment>
<evidence type="ECO:0000313" key="8">
    <source>
        <dbReference type="Proteomes" id="UP000240883"/>
    </source>
</evidence>
<dbReference type="GO" id="GO:0046872">
    <property type="term" value="F:metal ion binding"/>
    <property type="evidence" value="ECO:0007669"/>
    <property type="project" value="UniProtKB-KW"/>
</dbReference>
<dbReference type="PANTHER" id="PTHR42978">
    <property type="entry name" value="QUORUM-QUENCHING LACTONASE YTNP-RELATED-RELATED"/>
    <property type="match status" value="1"/>
</dbReference>
<dbReference type="InterPro" id="IPR036866">
    <property type="entry name" value="RibonucZ/Hydroxyglut_hydro"/>
</dbReference>
<name>A0A2T2N1S5_CORCC</name>
<evidence type="ECO:0000259" key="6">
    <source>
        <dbReference type="SMART" id="SM00849"/>
    </source>
</evidence>
<dbReference type="SUPFAM" id="SSF56281">
    <property type="entry name" value="Metallo-hydrolase/oxidoreductase"/>
    <property type="match status" value="1"/>
</dbReference>
<dbReference type="InterPro" id="IPR051013">
    <property type="entry name" value="MBL_superfamily_lactonases"/>
</dbReference>
<dbReference type="Proteomes" id="UP000240883">
    <property type="component" value="Unassembled WGS sequence"/>
</dbReference>
<dbReference type="STRING" id="1448308.A0A2T2N1S5"/>
<dbReference type="EMBL" id="KZ678156">
    <property type="protein sequence ID" value="PSN59382.1"/>
    <property type="molecule type" value="Genomic_DNA"/>
</dbReference>
<dbReference type="SMART" id="SM00849">
    <property type="entry name" value="Lactamase_B"/>
    <property type="match status" value="1"/>
</dbReference>
<evidence type="ECO:0000256" key="4">
    <source>
        <dbReference type="ARBA" id="ARBA00022801"/>
    </source>
</evidence>
<feature type="domain" description="Metallo-beta-lactamase" evidence="6">
    <location>
        <begin position="51"/>
        <end position="264"/>
    </location>
</feature>
<keyword evidence="4" id="KW-0378">Hydrolase</keyword>
<dbReference type="AlphaFoldDB" id="A0A2T2N1S5"/>